<proteinExistence type="predicted"/>
<evidence type="ECO:0000313" key="2">
    <source>
        <dbReference type="Proteomes" id="UP000358159"/>
    </source>
</evidence>
<reference evidence="1 2" key="1">
    <citation type="submission" date="2019-09" db="EMBL/GenBank/DDBJ databases">
        <title>Distinct polysaccharide growth profiles of human intestinal Prevotella copri isolates.</title>
        <authorList>
            <person name="Fehlner-Peach H."/>
            <person name="Magnabosco C."/>
            <person name="Raghavan V."/>
            <person name="Scher J.U."/>
            <person name="Tett A."/>
            <person name="Cox L.M."/>
            <person name="Gottsegen C."/>
            <person name="Watters A."/>
            <person name="Wiltshire- Gordon J.D."/>
            <person name="Segata N."/>
            <person name="Bonneau R."/>
            <person name="Littman D.R."/>
        </authorList>
    </citation>
    <scope>NUCLEOTIDE SEQUENCE [LARGE SCALE GENOMIC DNA]</scope>
    <source>
        <strain evidence="1 2">BVe41219</strain>
    </source>
</reference>
<comment type="caution">
    <text evidence="1">The sequence shown here is derived from an EMBL/GenBank/DDBJ whole genome shotgun (WGS) entry which is preliminary data.</text>
</comment>
<dbReference type="Proteomes" id="UP000358159">
    <property type="component" value="Unassembled WGS sequence"/>
</dbReference>
<name>A0A6A7VI89_9BACT</name>
<dbReference type="RefSeq" id="WP_153094076.1">
    <property type="nucleotide sequence ID" value="NZ_VZAK01000031.1"/>
</dbReference>
<dbReference type="AlphaFoldDB" id="A0A6A7VI89"/>
<gene>
    <name evidence="1" type="ORF">F7D42_01680</name>
</gene>
<evidence type="ECO:0008006" key="3">
    <source>
        <dbReference type="Google" id="ProtNLM"/>
    </source>
</evidence>
<evidence type="ECO:0000313" key="1">
    <source>
        <dbReference type="EMBL" id="MQO54442.1"/>
    </source>
</evidence>
<organism evidence="1 2">
    <name type="scientific">Segatella copri</name>
    <dbReference type="NCBI Taxonomy" id="165179"/>
    <lineage>
        <taxon>Bacteria</taxon>
        <taxon>Pseudomonadati</taxon>
        <taxon>Bacteroidota</taxon>
        <taxon>Bacteroidia</taxon>
        <taxon>Bacteroidales</taxon>
        <taxon>Prevotellaceae</taxon>
        <taxon>Segatella</taxon>
    </lineage>
</organism>
<dbReference type="EMBL" id="VZAZ01000007">
    <property type="protein sequence ID" value="MQO54442.1"/>
    <property type="molecule type" value="Genomic_DNA"/>
</dbReference>
<protein>
    <recommendedName>
        <fullName evidence="3">Phage portal protein</fullName>
    </recommendedName>
</protein>
<accession>A0A6A7VI89</accession>
<sequence length="392" mass="44418">MNVKTVKKPKRRVDIGYVSRFKMQAYGYDNLYPQNLARITEASGTAMLCLNRYARFIEGYGFDSDILAALAMNPQGDTADDLLRNVAQDLARFGGFALHVNYNVLGQVSSVSHVPFENCRLEETDDKGSVAHVLLHPDWEQKKTRNGKRLMVNEKTIERINVFNPDTDIVLEQIENAGGIDSYKGQILWQSLDGKFIYPTASYDSAITEISTDEGLGNVKMRNVRNNFLVSCMLVTKKGVPKFDEEGEEVESGQMISDEDLLQFQGDENTAKILAVEVENEEDEPKVVAFPTKNFDKEFSVTDSSVIERIYAQFHQELFYSIRIGKLGFSGQVMQDAYEYYAGEVTTEQRFIERAFKKIFNSWHDPAIQNLDPKLQPLKYISSEVAGNNTID</sequence>